<evidence type="ECO:0000256" key="3">
    <source>
        <dbReference type="ARBA" id="ARBA00023235"/>
    </source>
</evidence>
<accession>A0A5N5SZ66</accession>
<gene>
    <name evidence="8" type="primary">RECQL_0</name>
    <name evidence="8" type="ORF">Anas_13688</name>
</gene>
<keyword evidence="8" id="KW-0067">ATP-binding</keyword>
<dbReference type="Gene3D" id="1.10.10.10">
    <property type="entry name" value="Winged helix-like DNA-binding domain superfamily/Winged helix DNA-binding domain"/>
    <property type="match status" value="1"/>
</dbReference>
<dbReference type="Pfam" id="PF16124">
    <property type="entry name" value="RecQ_Zn_bind"/>
    <property type="match status" value="1"/>
</dbReference>
<sequence>MKRQFPATPILGVTATATSRVIKDVQKILKIEGCLILKASFNRPNLFYEVRSKPPVQKEFIDVLSTLLKNDFKNQSGIIYTMTIKDTEELAKDLKNAGIRVAPYHANLDAPIRSKIHRKWVSGEYQESGRAGRDDKPAKCIVFWRFADLARQSSMVFTENTGLENLYGMIRYCVDSHRCRRKLIAEHFDEAWEAQDCNKMCDHCSKTLDVKRIDLTKYGKNILSILSKASSLDSRLTGTKLVDIWLGKGPTNLRVKEATASDLSRERAETIIAHLLVDGFLKEDFHFTPYSTISYITPGDKAAAGLQPSPLEVSKLGFSLSKDDIVVPDTDISSSKSDKPKKRKHESNDEIKTFKKKPLVIIDSDSD</sequence>
<evidence type="ECO:0000256" key="2">
    <source>
        <dbReference type="ARBA" id="ARBA00023125"/>
    </source>
</evidence>
<keyword evidence="8" id="KW-0547">Nucleotide-binding</keyword>
<keyword evidence="9" id="KW-1185">Reference proteome</keyword>
<evidence type="ECO:0000256" key="1">
    <source>
        <dbReference type="ARBA" id="ARBA00005446"/>
    </source>
</evidence>
<dbReference type="EC" id="5.6.2.4" evidence="5"/>
<evidence type="ECO:0000256" key="5">
    <source>
        <dbReference type="ARBA" id="ARBA00034808"/>
    </source>
</evidence>
<name>A0A5N5SZ66_9CRUS</name>
<feature type="region of interest" description="Disordered" evidence="6">
    <location>
        <begin position="328"/>
        <end position="350"/>
    </location>
</feature>
<comment type="catalytic activity">
    <reaction evidence="4">
        <text>Couples ATP hydrolysis with the unwinding of duplex DNA by translocating in the 3'-5' direction.</text>
        <dbReference type="EC" id="5.6.2.4"/>
    </reaction>
</comment>
<keyword evidence="3" id="KW-0413">Isomerase</keyword>
<evidence type="ECO:0000313" key="8">
    <source>
        <dbReference type="EMBL" id="KAB7499506.1"/>
    </source>
</evidence>
<dbReference type="Gene3D" id="3.40.50.300">
    <property type="entry name" value="P-loop containing nucleotide triphosphate hydrolases"/>
    <property type="match status" value="3"/>
</dbReference>
<evidence type="ECO:0000256" key="6">
    <source>
        <dbReference type="SAM" id="MobiDB-lite"/>
    </source>
</evidence>
<dbReference type="EMBL" id="SEYY01018061">
    <property type="protein sequence ID" value="KAB7499506.1"/>
    <property type="molecule type" value="Genomic_DNA"/>
</dbReference>
<feature type="domain" description="ATP-dependent DNA helicase RecQ zinc-binding" evidence="7">
    <location>
        <begin position="147"/>
        <end position="204"/>
    </location>
</feature>
<evidence type="ECO:0000259" key="7">
    <source>
        <dbReference type="Pfam" id="PF16124"/>
    </source>
</evidence>
<dbReference type="GO" id="GO:0043138">
    <property type="term" value="F:3'-5' DNA helicase activity"/>
    <property type="evidence" value="ECO:0007669"/>
    <property type="project" value="UniProtKB-EC"/>
</dbReference>
<keyword evidence="2" id="KW-0238">DNA-binding</keyword>
<evidence type="ECO:0000256" key="4">
    <source>
        <dbReference type="ARBA" id="ARBA00034617"/>
    </source>
</evidence>
<dbReference type="GO" id="GO:0009378">
    <property type="term" value="F:four-way junction helicase activity"/>
    <property type="evidence" value="ECO:0007669"/>
    <property type="project" value="TreeGrafter"/>
</dbReference>
<reference evidence="8 9" key="1">
    <citation type="journal article" date="2019" name="PLoS Biol.">
        <title>Sex chromosomes control vertical transmission of feminizing Wolbachia symbionts in an isopod.</title>
        <authorList>
            <person name="Becking T."/>
            <person name="Chebbi M.A."/>
            <person name="Giraud I."/>
            <person name="Moumen B."/>
            <person name="Laverre T."/>
            <person name="Caubet Y."/>
            <person name="Peccoud J."/>
            <person name="Gilbert C."/>
            <person name="Cordaux R."/>
        </authorList>
    </citation>
    <scope>NUCLEOTIDE SEQUENCE [LARGE SCALE GENOMIC DNA]</scope>
    <source>
        <strain evidence="8">ANa2</strain>
        <tissue evidence="8">Whole body excluding digestive tract and cuticle</tissue>
    </source>
</reference>
<keyword evidence="8" id="KW-0378">Hydrolase</keyword>
<dbReference type="SUPFAM" id="SSF52540">
    <property type="entry name" value="P-loop containing nucleoside triphosphate hydrolases"/>
    <property type="match status" value="1"/>
</dbReference>
<comment type="caution">
    <text evidence="8">The sequence shown here is derived from an EMBL/GenBank/DDBJ whole genome shotgun (WGS) entry which is preliminary data.</text>
</comment>
<dbReference type="OrthoDB" id="10261556at2759"/>
<proteinExistence type="inferred from homology"/>
<dbReference type="GO" id="GO:0005694">
    <property type="term" value="C:chromosome"/>
    <property type="evidence" value="ECO:0007669"/>
    <property type="project" value="TreeGrafter"/>
</dbReference>
<dbReference type="InterPro" id="IPR036388">
    <property type="entry name" value="WH-like_DNA-bd_sf"/>
</dbReference>
<comment type="similarity">
    <text evidence="1">Belongs to the helicase family. RecQ subfamily.</text>
</comment>
<dbReference type="Proteomes" id="UP000326759">
    <property type="component" value="Unassembled WGS sequence"/>
</dbReference>
<organism evidence="8 9">
    <name type="scientific">Armadillidium nasatum</name>
    <dbReference type="NCBI Taxonomy" id="96803"/>
    <lineage>
        <taxon>Eukaryota</taxon>
        <taxon>Metazoa</taxon>
        <taxon>Ecdysozoa</taxon>
        <taxon>Arthropoda</taxon>
        <taxon>Crustacea</taxon>
        <taxon>Multicrustacea</taxon>
        <taxon>Malacostraca</taxon>
        <taxon>Eumalacostraca</taxon>
        <taxon>Peracarida</taxon>
        <taxon>Isopoda</taxon>
        <taxon>Oniscidea</taxon>
        <taxon>Crinocheta</taxon>
        <taxon>Armadillidiidae</taxon>
        <taxon>Armadillidium</taxon>
    </lineage>
</organism>
<dbReference type="GO" id="GO:0003677">
    <property type="term" value="F:DNA binding"/>
    <property type="evidence" value="ECO:0007669"/>
    <property type="project" value="UniProtKB-KW"/>
</dbReference>
<dbReference type="GO" id="GO:0005737">
    <property type="term" value="C:cytoplasm"/>
    <property type="evidence" value="ECO:0007669"/>
    <property type="project" value="TreeGrafter"/>
</dbReference>
<evidence type="ECO:0000313" key="9">
    <source>
        <dbReference type="Proteomes" id="UP000326759"/>
    </source>
</evidence>
<dbReference type="InterPro" id="IPR027417">
    <property type="entry name" value="P-loop_NTPase"/>
</dbReference>
<keyword evidence="8" id="KW-0347">Helicase</keyword>
<dbReference type="GO" id="GO:0000724">
    <property type="term" value="P:double-strand break repair via homologous recombination"/>
    <property type="evidence" value="ECO:0007669"/>
    <property type="project" value="TreeGrafter"/>
</dbReference>
<protein>
    <recommendedName>
        <fullName evidence="5">DNA 3'-5' helicase</fullName>
        <ecNumber evidence="5">5.6.2.4</ecNumber>
    </recommendedName>
</protein>
<dbReference type="PANTHER" id="PTHR13710:SF105">
    <property type="entry name" value="ATP-DEPENDENT DNA HELICASE Q1"/>
    <property type="match status" value="1"/>
</dbReference>
<dbReference type="PANTHER" id="PTHR13710">
    <property type="entry name" value="DNA HELICASE RECQ FAMILY MEMBER"/>
    <property type="match status" value="1"/>
</dbReference>
<dbReference type="AlphaFoldDB" id="A0A5N5SZ66"/>
<dbReference type="InterPro" id="IPR032284">
    <property type="entry name" value="RecQ_Zn-bd"/>
</dbReference>